<feature type="transmembrane region" description="Helical" evidence="8">
    <location>
        <begin position="260"/>
        <end position="279"/>
    </location>
</feature>
<dbReference type="RefSeq" id="WP_101532984.1">
    <property type="nucleotide sequence ID" value="NZ_JBFHIU010000160.1"/>
</dbReference>
<evidence type="ECO:0000256" key="2">
    <source>
        <dbReference type="ARBA" id="ARBA00010145"/>
    </source>
</evidence>
<dbReference type="GO" id="GO:0005886">
    <property type="term" value="C:plasma membrane"/>
    <property type="evidence" value="ECO:0007669"/>
    <property type="project" value="UniProtKB-SubCell"/>
</dbReference>
<dbReference type="PANTHER" id="PTHR36838">
    <property type="entry name" value="AUXIN EFFLUX CARRIER FAMILY PROTEIN"/>
    <property type="match status" value="1"/>
</dbReference>
<keyword evidence="10" id="KW-1185">Reference proteome</keyword>
<dbReference type="PANTHER" id="PTHR36838:SF3">
    <property type="entry name" value="TRANSPORTER AUXIN EFFLUX CARRIER EC FAMILY"/>
    <property type="match status" value="1"/>
</dbReference>
<dbReference type="OrthoDB" id="9810457at2"/>
<dbReference type="Pfam" id="PF03547">
    <property type="entry name" value="Mem_trans"/>
    <property type="match status" value="1"/>
</dbReference>
<evidence type="ECO:0000256" key="4">
    <source>
        <dbReference type="ARBA" id="ARBA00022475"/>
    </source>
</evidence>
<keyword evidence="7 8" id="KW-0472">Membrane</keyword>
<feature type="transmembrane region" description="Helical" evidence="8">
    <location>
        <begin position="291"/>
        <end position="309"/>
    </location>
</feature>
<name>A0A2N5XUE3_9HYPH</name>
<sequence length="318" mass="33826">MVDIFSLVFPIFALIALGYILVVSGLIPKEVGAALSKFVFSVPLPLLMFRSLATSNIGDQAPWSLWGAYFLCVFSIWALGMLVIRFVFGREGSVLAVAGISSGFSNLVLLGIPIISGVFGEDALVPLVMLLTIHLPVMMLASSLMVETYGREKDTKLDIGAALQKVFKGLVRNPIVVGILAGGLWGLMGLPIPTLAAVVIDKIVPVTVPLALISMGMSMREYGLRGDVVPALVLGLLKTVAFPALFLLVSTTIFSLPAEWVAVIILGAACPTGVNAYLLADHFGVGHRLSANTISLSVLMGFITLPFWISVARDLMVQ</sequence>
<evidence type="ECO:0000256" key="3">
    <source>
        <dbReference type="ARBA" id="ARBA00022448"/>
    </source>
</evidence>
<keyword evidence="4" id="KW-1003">Cell membrane</keyword>
<evidence type="ECO:0000256" key="5">
    <source>
        <dbReference type="ARBA" id="ARBA00022692"/>
    </source>
</evidence>
<comment type="caution">
    <text evidence="9">The sequence shown here is derived from an EMBL/GenBank/DDBJ whole genome shotgun (WGS) entry which is preliminary data.</text>
</comment>
<dbReference type="InterPro" id="IPR038770">
    <property type="entry name" value="Na+/solute_symporter_sf"/>
</dbReference>
<evidence type="ECO:0000256" key="6">
    <source>
        <dbReference type="ARBA" id="ARBA00022989"/>
    </source>
</evidence>
<keyword evidence="5 8" id="KW-0812">Transmembrane</keyword>
<feature type="transmembrane region" description="Helical" evidence="8">
    <location>
        <begin position="127"/>
        <end position="149"/>
    </location>
</feature>
<reference evidence="9 10" key="1">
    <citation type="submission" date="2018-01" db="EMBL/GenBank/DDBJ databases">
        <title>The draft genome sequence of Cohaesibacter sp. H1304.</title>
        <authorList>
            <person name="Wang N.-N."/>
            <person name="Du Z.-J."/>
        </authorList>
    </citation>
    <scope>NUCLEOTIDE SEQUENCE [LARGE SCALE GENOMIC DNA]</scope>
    <source>
        <strain evidence="9 10">H1304</strain>
    </source>
</reference>
<keyword evidence="6 8" id="KW-1133">Transmembrane helix</keyword>
<evidence type="ECO:0000313" key="10">
    <source>
        <dbReference type="Proteomes" id="UP000234881"/>
    </source>
</evidence>
<feature type="transmembrane region" description="Helical" evidence="8">
    <location>
        <begin position="95"/>
        <end position="115"/>
    </location>
</feature>
<dbReference type="Gene3D" id="1.20.1530.20">
    <property type="match status" value="1"/>
</dbReference>
<evidence type="ECO:0000256" key="8">
    <source>
        <dbReference type="SAM" id="Phobius"/>
    </source>
</evidence>
<proteinExistence type="inferred from homology"/>
<gene>
    <name evidence="9" type="ORF">C0081_06395</name>
</gene>
<dbReference type="Proteomes" id="UP000234881">
    <property type="component" value="Unassembled WGS sequence"/>
</dbReference>
<dbReference type="GO" id="GO:0055085">
    <property type="term" value="P:transmembrane transport"/>
    <property type="evidence" value="ECO:0007669"/>
    <property type="project" value="InterPro"/>
</dbReference>
<dbReference type="AlphaFoldDB" id="A0A2N5XUE3"/>
<accession>A0A2N5XUE3</accession>
<feature type="transmembrane region" description="Helical" evidence="8">
    <location>
        <begin position="228"/>
        <end position="254"/>
    </location>
</feature>
<dbReference type="InterPro" id="IPR004776">
    <property type="entry name" value="Mem_transp_PIN-like"/>
</dbReference>
<evidence type="ECO:0000313" key="9">
    <source>
        <dbReference type="EMBL" id="PLW78077.1"/>
    </source>
</evidence>
<feature type="transmembrane region" description="Helical" evidence="8">
    <location>
        <begin position="65"/>
        <end position="88"/>
    </location>
</feature>
<feature type="transmembrane region" description="Helical" evidence="8">
    <location>
        <begin position="6"/>
        <end position="27"/>
    </location>
</feature>
<feature type="transmembrane region" description="Helical" evidence="8">
    <location>
        <begin position="170"/>
        <end position="188"/>
    </location>
</feature>
<organism evidence="9 10">
    <name type="scientific">Cohaesibacter celericrescens</name>
    <dbReference type="NCBI Taxonomy" id="2067669"/>
    <lineage>
        <taxon>Bacteria</taxon>
        <taxon>Pseudomonadati</taxon>
        <taxon>Pseudomonadota</taxon>
        <taxon>Alphaproteobacteria</taxon>
        <taxon>Hyphomicrobiales</taxon>
        <taxon>Cohaesibacteraceae</taxon>
    </lineage>
</organism>
<dbReference type="EMBL" id="PKUQ01000011">
    <property type="protein sequence ID" value="PLW78077.1"/>
    <property type="molecule type" value="Genomic_DNA"/>
</dbReference>
<comment type="similarity">
    <text evidence="2">Belongs to the auxin efflux carrier (TC 2.A.69) family.</text>
</comment>
<evidence type="ECO:0000256" key="7">
    <source>
        <dbReference type="ARBA" id="ARBA00023136"/>
    </source>
</evidence>
<protein>
    <submittedName>
        <fullName evidence="9">AEC family transporter</fullName>
    </submittedName>
</protein>
<comment type="subcellular location">
    <subcellularLocation>
        <location evidence="1">Cell membrane</location>
        <topology evidence="1">Multi-pass membrane protein</topology>
    </subcellularLocation>
</comment>
<evidence type="ECO:0000256" key="1">
    <source>
        <dbReference type="ARBA" id="ARBA00004651"/>
    </source>
</evidence>
<keyword evidence="3" id="KW-0813">Transport</keyword>